<dbReference type="AlphaFoldDB" id="A0AAD7BGS2"/>
<feature type="non-terminal residue" evidence="2">
    <location>
        <position position="108"/>
    </location>
</feature>
<gene>
    <name evidence="2" type="ORF">FB45DRAFT_1094258</name>
</gene>
<accession>A0AAD7BGS2</accession>
<dbReference type="PANTHER" id="PTHR35043:SF7">
    <property type="entry name" value="TRANSCRIPTION FACTOR DOMAIN-CONTAINING PROTEIN"/>
    <property type="match status" value="1"/>
</dbReference>
<feature type="non-terminal residue" evidence="2">
    <location>
        <position position="1"/>
    </location>
</feature>
<dbReference type="EMBL" id="JARKIF010000017">
    <property type="protein sequence ID" value="KAJ7620218.1"/>
    <property type="molecule type" value="Genomic_DNA"/>
</dbReference>
<evidence type="ECO:0000313" key="3">
    <source>
        <dbReference type="Proteomes" id="UP001221142"/>
    </source>
</evidence>
<proteinExistence type="predicted"/>
<sequence>FDFFLVALPCVVFGAIHCAAWNAVDFPTVAEMWLWKGSSLLLVTVPLIVWSTLCFVSRIEAIPTPILWPLIFVYVVARLVLVGLSFAQWRSLPGDVFADVEVHYYIPH</sequence>
<evidence type="ECO:0000256" key="1">
    <source>
        <dbReference type="SAM" id="Phobius"/>
    </source>
</evidence>
<feature type="transmembrane region" description="Helical" evidence="1">
    <location>
        <begin position="34"/>
        <end position="55"/>
    </location>
</feature>
<keyword evidence="1" id="KW-0812">Transmembrane</keyword>
<feature type="transmembrane region" description="Helical" evidence="1">
    <location>
        <begin position="67"/>
        <end position="87"/>
    </location>
</feature>
<evidence type="ECO:0000313" key="2">
    <source>
        <dbReference type="EMBL" id="KAJ7620218.1"/>
    </source>
</evidence>
<comment type="caution">
    <text evidence="2">The sequence shown here is derived from an EMBL/GenBank/DDBJ whole genome shotgun (WGS) entry which is preliminary data.</text>
</comment>
<dbReference type="PANTHER" id="PTHR35043">
    <property type="entry name" value="TRANSCRIPTION FACTOR DOMAIN-CONTAINING PROTEIN"/>
    <property type="match status" value="1"/>
</dbReference>
<organism evidence="2 3">
    <name type="scientific">Roridomyces roridus</name>
    <dbReference type="NCBI Taxonomy" id="1738132"/>
    <lineage>
        <taxon>Eukaryota</taxon>
        <taxon>Fungi</taxon>
        <taxon>Dikarya</taxon>
        <taxon>Basidiomycota</taxon>
        <taxon>Agaricomycotina</taxon>
        <taxon>Agaricomycetes</taxon>
        <taxon>Agaricomycetidae</taxon>
        <taxon>Agaricales</taxon>
        <taxon>Marasmiineae</taxon>
        <taxon>Mycenaceae</taxon>
        <taxon>Roridomyces</taxon>
    </lineage>
</organism>
<protein>
    <submittedName>
        <fullName evidence="2">Uncharacterized protein</fullName>
    </submittedName>
</protein>
<keyword evidence="1" id="KW-0472">Membrane</keyword>
<keyword evidence="3" id="KW-1185">Reference proteome</keyword>
<reference evidence="2" key="1">
    <citation type="submission" date="2023-03" db="EMBL/GenBank/DDBJ databases">
        <title>Massive genome expansion in bonnet fungi (Mycena s.s.) driven by repeated elements and novel gene families across ecological guilds.</title>
        <authorList>
            <consortium name="Lawrence Berkeley National Laboratory"/>
            <person name="Harder C.B."/>
            <person name="Miyauchi S."/>
            <person name="Viragh M."/>
            <person name="Kuo A."/>
            <person name="Thoen E."/>
            <person name="Andreopoulos B."/>
            <person name="Lu D."/>
            <person name="Skrede I."/>
            <person name="Drula E."/>
            <person name="Henrissat B."/>
            <person name="Morin E."/>
            <person name="Kohler A."/>
            <person name="Barry K."/>
            <person name="LaButti K."/>
            <person name="Morin E."/>
            <person name="Salamov A."/>
            <person name="Lipzen A."/>
            <person name="Mereny Z."/>
            <person name="Hegedus B."/>
            <person name="Baldrian P."/>
            <person name="Stursova M."/>
            <person name="Weitz H."/>
            <person name="Taylor A."/>
            <person name="Grigoriev I.V."/>
            <person name="Nagy L.G."/>
            <person name="Martin F."/>
            <person name="Kauserud H."/>
        </authorList>
    </citation>
    <scope>NUCLEOTIDE SEQUENCE</scope>
    <source>
        <strain evidence="2">9284</strain>
    </source>
</reference>
<name>A0AAD7BGS2_9AGAR</name>
<dbReference type="Proteomes" id="UP001221142">
    <property type="component" value="Unassembled WGS sequence"/>
</dbReference>
<keyword evidence="1" id="KW-1133">Transmembrane helix</keyword>